<name>A0A2Z7A3A7_9LAMI</name>
<dbReference type="Proteomes" id="UP000250235">
    <property type="component" value="Unassembled WGS sequence"/>
</dbReference>
<sequence length="232" mass="25852">MRIRPPEFETSIYDANRRRRPPCAAAARCRRKFVSGQLDEENPFVQNSSVLLVQADEGVSVLVVDRIGDIYRSLPRRADVIVTTVGARHKCQQGSGFEPPIGYVLCLIRVHVVSWFGRHHLRGEPLRNDQFWSFSCFGLQCPTSRLLPHRKVPLEDLIYTSCTDPIPQPAAARNPRLHQPSAVTHLFYAYLTVDCDDIIADVIIADPSTDSADVTAANPSCCLLILLTSSSP</sequence>
<gene>
    <name evidence="1" type="ORF">F511_42964</name>
</gene>
<proteinExistence type="predicted"/>
<keyword evidence="2" id="KW-1185">Reference proteome</keyword>
<reference evidence="1 2" key="1">
    <citation type="journal article" date="2015" name="Proc. Natl. Acad. Sci. U.S.A.">
        <title>The resurrection genome of Boea hygrometrica: A blueprint for survival of dehydration.</title>
        <authorList>
            <person name="Xiao L."/>
            <person name="Yang G."/>
            <person name="Zhang L."/>
            <person name="Yang X."/>
            <person name="Zhao S."/>
            <person name="Ji Z."/>
            <person name="Zhou Q."/>
            <person name="Hu M."/>
            <person name="Wang Y."/>
            <person name="Chen M."/>
            <person name="Xu Y."/>
            <person name="Jin H."/>
            <person name="Xiao X."/>
            <person name="Hu G."/>
            <person name="Bao F."/>
            <person name="Hu Y."/>
            <person name="Wan P."/>
            <person name="Li L."/>
            <person name="Deng X."/>
            <person name="Kuang T."/>
            <person name="Xiang C."/>
            <person name="Zhu J.K."/>
            <person name="Oliver M.J."/>
            <person name="He Y."/>
        </authorList>
    </citation>
    <scope>NUCLEOTIDE SEQUENCE [LARGE SCALE GENOMIC DNA]</scope>
    <source>
        <strain evidence="2">cv. XS01</strain>
    </source>
</reference>
<protein>
    <submittedName>
        <fullName evidence="1">Uncharacterized protein</fullName>
    </submittedName>
</protein>
<evidence type="ECO:0000313" key="1">
    <source>
        <dbReference type="EMBL" id="KZV15593.1"/>
    </source>
</evidence>
<dbReference type="AlphaFoldDB" id="A0A2Z7A3A7"/>
<organism evidence="1 2">
    <name type="scientific">Dorcoceras hygrometricum</name>
    <dbReference type="NCBI Taxonomy" id="472368"/>
    <lineage>
        <taxon>Eukaryota</taxon>
        <taxon>Viridiplantae</taxon>
        <taxon>Streptophyta</taxon>
        <taxon>Embryophyta</taxon>
        <taxon>Tracheophyta</taxon>
        <taxon>Spermatophyta</taxon>
        <taxon>Magnoliopsida</taxon>
        <taxon>eudicotyledons</taxon>
        <taxon>Gunneridae</taxon>
        <taxon>Pentapetalae</taxon>
        <taxon>asterids</taxon>
        <taxon>lamiids</taxon>
        <taxon>Lamiales</taxon>
        <taxon>Gesneriaceae</taxon>
        <taxon>Didymocarpoideae</taxon>
        <taxon>Trichosporeae</taxon>
        <taxon>Loxocarpinae</taxon>
        <taxon>Dorcoceras</taxon>
    </lineage>
</organism>
<accession>A0A2Z7A3A7</accession>
<evidence type="ECO:0000313" key="2">
    <source>
        <dbReference type="Proteomes" id="UP000250235"/>
    </source>
</evidence>
<dbReference type="EMBL" id="KV019735">
    <property type="protein sequence ID" value="KZV15593.1"/>
    <property type="molecule type" value="Genomic_DNA"/>
</dbReference>